<keyword evidence="2" id="KW-0805">Transcription regulation</keyword>
<dbReference type="Pfam" id="PF03965">
    <property type="entry name" value="Penicillinase_R"/>
    <property type="match status" value="1"/>
</dbReference>
<gene>
    <name evidence="5" type="primary">blaI_6</name>
    <name evidence="5" type="ORF">KOR34_38150</name>
</gene>
<dbReference type="GO" id="GO:0045892">
    <property type="term" value="P:negative regulation of DNA-templated transcription"/>
    <property type="evidence" value="ECO:0007669"/>
    <property type="project" value="InterPro"/>
</dbReference>
<evidence type="ECO:0000313" key="5">
    <source>
        <dbReference type="EMBL" id="TWT33979.1"/>
    </source>
</evidence>
<dbReference type="SUPFAM" id="SSF46785">
    <property type="entry name" value="Winged helix' DNA-binding domain"/>
    <property type="match status" value="1"/>
</dbReference>
<proteinExistence type="inferred from homology"/>
<dbReference type="InterPro" id="IPR036388">
    <property type="entry name" value="WH-like_DNA-bd_sf"/>
</dbReference>
<dbReference type="Proteomes" id="UP000316714">
    <property type="component" value="Unassembled WGS sequence"/>
</dbReference>
<evidence type="ECO:0000256" key="3">
    <source>
        <dbReference type="ARBA" id="ARBA00023125"/>
    </source>
</evidence>
<dbReference type="Gene3D" id="1.10.10.10">
    <property type="entry name" value="Winged helix-like DNA-binding domain superfamily/Winged helix DNA-binding domain"/>
    <property type="match status" value="1"/>
</dbReference>
<organism evidence="5 6">
    <name type="scientific">Posidoniimonas corsicana</name>
    <dbReference type="NCBI Taxonomy" id="1938618"/>
    <lineage>
        <taxon>Bacteria</taxon>
        <taxon>Pseudomonadati</taxon>
        <taxon>Planctomycetota</taxon>
        <taxon>Planctomycetia</taxon>
        <taxon>Pirellulales</taxon>
        <taxon>Lacipirellulaceae</taxon>
        <taxon>Posidoniimonas</taxon>
    </lineage>
</organism>
<dbReference type="GO" id="GO:0003677">
    <property type="term" value="F:DNA binding"/>
    <property type="evidence" value="ECO:0007669"/>
    <property type="project" value="UniProtKB-KW"/>
</dbReference>
<dbReference type="InterPro" id="IPR005650">
    <property type="entry name" value="BlaI_family"/>
</dbReference>
<dbReference type="RefSeq" id="WP_197531580.1">
    <property type="nucleotide sequence ID" value="NZ_SIHJ01000002.1"/>
</dbReference>
<evidence type="ECO:0000313" key="6">
    <source>
        <dbReference type="Proteomes" id="UP000316714"/>
    </source>
</evidence>
<keyword evidence="3" id="KW-0238">DNA-binding</keyword>
<evidence type="ECO:0000256" key="1">
    <source>
        <dbReference type="ARBA" id="ARBA00011046"/>
    </source>
</evidence>
<evidence type="ECO:0000256" key="4">
    <source>
        <dbReference type="ARBA" id="ARBA00023163"/>
    </source>
</evidence>
<evidence type="ECO:0000256" key="2">
    <source>
        <dbReference type="ARBA" id="ARBA00023015"/>
    </source>
</evidence>
<dbReference type="AlphaFoldDB" id="A0A5C5V7X9"/>
<name>A0A5C5V7X9_9BACT</name>
<reference evidence="5 6" key="1">
    <citation type="submission" date="2019-02" db="EMBL/GenBank/DDBJ databases">
        <title>Deep-cultivation of Planctomycetes and their phenomic and genomic characterization uncovers novel biology.</title>
        <authorList>
            <person name="Wiegand S."/>
            <person name="Jogler M."/>
            <person name="Boedeker C."/>
            <person name="Pinto D."/>
            <person name="Vollmers J."/>
            <person name="Rivas-Marin E."/>
            <person name="Kohn T."/>
            <person name="Peeters S.H."/>
            <person name="Heuer A."/>
            <person name="Rast P."/>
            <person name="Oberbeckmann S."/>
            <person name="Bunk B."/>
            <person name="Jeske O."/>
            <person name="Meyerdierks A."/>
            <person name="Storesund J.E."/>
            <person name="Kallscheuer N."/>
            <person name="Luecker S."/>
            <person name="Lage O.M."/>
            <person name="Pohl T."/>
            <person name="Merkel B.J."/>
            <person name="Hornburger P."/>
            <person name="Mueller R.-W."/>
            <person name="Bruemmer F."/>
            <person name="Labrenz M."/>
            <person name="Spormann A.M."/>
            <person name="Op Den Camp H."/>
            <person name="Overmann J."/>
            <person name="Amann R."/>
            <person name="Jetten M.S.M."/>
            <person name="Mascher T."/>
            <person name="Medema M.H."/>
            <person name="Devos D.P."/>
            <person name="Kaster A.-K."/>
            <person name="Ovreas L."/>
            <person name="Rohde M."/>
            <person name="Galperin M.Y."/>
            <person name="Jogler C."/>
        </authorList>
    </citation>
    <scope>NUCLEOTIDE SEQUENCE [LARGE SCALE GENOMIC DNA]</scope>
    <source>
        <strain evidence="5 6">KOR34</strain>
    </source>
</reference>
<keyword evidence="4" id="KW-0804">Transcription</keyword>
<protein>
    <submittedName>
        <fullName evidence="5">Penicillinase repressor</fullName>
    </submittedName>
</protein>
<comment type="caution">
    <text evidence="5">The sequence shown here is derived from an EMBL/GenBank/DDBJ whole genome shotgun (WGS) entry which is preliminary data.</text>
</comment>
<dbReference type="Gene3D" id="1.10.4040.10">
    <property type="entry name" value="Penicillinase repressor domain"/>
    <property type="match status" value="1"/>
</dbReference>
<dbReference type="InterPro" id="IPR036390">
    <property type="entry name" value="WH_DNA-bd_sf"/>
</dbReference>
<accession>A0A5C5V7X9</accession>
<dbReference type="EMBL" id="SIHJ01000002">
    <property type="protein sequence ID" value="TWT33979.1"/>
    <property type="molecule type" value="Genomic_DNA"/>
</dbReference>
<comment type="similarity">
    <text evidence="1">Belongs to the BlaI transcriptional regulatory family.</text>
</comment>
<dbReference type="PIRSF" id="PIRSF019455">
    <property type="entry name" value="CopR_AtkY"/>
    <property type="match status" value="1"/>
</dbReference>
<sequence>MPRPRSPHPTDGELEILRVLWDQGPSPLGAICDALRTQRDVATTTVATMLKVMLDKKLVKRASEGRGYIWSAAVTRESTANSLVGKLVDGLFDGSAERLVAHLVESKQLDQSELAELKRLVSGPQPGPKKRGKQS</sequence>
<keyword evidence="6" id="KW-1185">Reference proteome</keyword>